<dbReference type="PANTHER" id="PTHR42940:SF7">
    <property type="entry name" value="ALCOHOL DEHYDROGENASE-LIKE N-TERMINAL DOMAIN-CONTAINING PROTEIN"/>
    <property type="match status" value="1"/>
</dbReference>
<dbReference type="STRING" id="1054147.F4QBD5"/>
<evidence type="ECO:0000256" key="2">
    <source>
        <dbReference type="ARBA" id="ARBA00022723"/>
    </source>
</evidence>
<dbReference type="GO" id="GO:0005737">
    <property type="term" value="C:cytoplasm"/>
    <property type="evidence" value="ECO:0007669"/>
    <property type="project" value="TreeGrafter"/>
</dbReference>
<evidence type="ECO:0000256" key="3">
    <source>
        <dbReference type="ARBA" id="ARBA00022833"/>
    </source>
</evidence>
<dbReference type="AlphaFoldDB" id="F4QBD5"/>
<dbReference type="InterPro" id="IPR011032">
    <property type="entry name" value="GroES-like_sf"/>
</dbReference>
<dbReference type="InterPro" id="IPR002328">
    <property type="entry name" value="ADH_Zn_CS"/>
</dbReference>
<dbReference type="InterPro" id="IPR013154">
    <property type="entry name" value="ADH-like_N"/>
</dbReference>
<keyword evidence="2" id="KW-0479">Metal-binding</keyword>
<dbReference type="GeneID" id="14866931"/>
<dbReference type="EMBL" id="GL883027">
    <property type="protein sequence ID" value="EGG14907.1"/>
    <property type="molecule type" value="Genomic_DNA"/>
</dbReference>
<dbReference type="GO" id="GO:0008270">
    <property type="term" value="F:zinc ion binding"/>
    <property type="evidence" value="ECO:0007669"/>
    <property type="project" value="InterPro"/>
</dbReference>
<evidence type="ECO:0000256" key="4">
    <source>
        <dbReference type="ARBA" id="ARBA00023002"/>
    </source>
</evidence>
<gene>
    <name evidence="6" type="ORF">DFA_10780</name>
</gene>
<name>F4QBD5_CACFS</name>
<dbReference type="OrthoDB" id="17011at2759"/>
<dbReference type="RefSeq" id="XP_004351423.1">
    <property type="nucleotide sequence ID" value="XM_004351371.1"/>
</dbReference>
<dbReference type="Gene3D" id="3.90.180.10">
    <property type="entry name" value="Medium-chain alcohol dehydrogenases, catalytic domain"/>
    <property type="match status" value="1"/>
</dbReference>
<protein>
    <recommendedName>
        <fullName evidence="5">Alcohol dehydrogenase-like N-terminal domain-containing protein</fullName>
    </recommendedName>
</protein>
<comment type="cofactor">
    <cofactor evidence="1">
        <name>Zn(2+)</name>
        <dbReference type="ChEBI" id="CHEBI:29105"/>
    </cofactor>
</comment>
<feature type="domain" description="Alcohol dehydrogenase-like N-terminal" evidence="5">
    <location>
        <begin position="4"/>
        <end position="110"/>
    </location>
</feature>
<dbReference type="PANTHER" id="PTHR42940">
    <property type="entry name" value="ALCOHOL DEHYDROGENASE 1-RELATED"/>
    <property type="match status" value="1"/>
</dbReference>
<evidence type="ECO:0000313" key="7">
    <source>
        <dbReference type="Proteomes" id="UP000007797"/>
    </source>
</evidence>
<dbReference type="SUPFAM" id="SSF50129">
    <property type="entry name" value="GroES-like"/>
    <property type="match status" value="1"/>
</dbReference>
<dbReference type="Proteomes" id="UP000007797">
    <property type="component" value="Unassembled WGS sequence"/>
</dbReference>
<reference evidence="7" key="1">
    <citation type="journal article" date="2011" name="Genome Res.">
        <title>Phylogeny-wide analysis of social amoeba genomes highlights ancient origins for complex intercellular communication.</title>
        <authorList>
            <person name="Heidel A.J."/>
            <person name="Lawal H.M."/>
            <person name="Felder M."/>
            <person name="Schilde C."/>
            <person name="Helps N.R."/>
            <person name="Tunggal B."/>
            <person name="Rivero F."/>
            <person name="John U."/>
            <person name="Schleicher M."/>
            <person name="Eichinger L."/>
            <person name="Platzer M."/>
            <person name="Noegel A.A."/>
            <person name="Schaap P."/>
            <person name="Gloeckner G."/>
        </authorList>
    </citation>
    <scope>NUCLEOTIDE SEQUENCE [LARGE SCALE GENOMIC DNA]</scope>
    <source>
        <strain evidence="7">SH3</strain>
    </source>
</reference>
<keyword evidence="7" id="KW-1185">Reference proteome</keyword>
<dbReference type="Pfam" id="PF08240">
    <property type="entry name" value="ADH_N"/>
    <property type="match status" value="1"/>
</dbReference>
<keyword evidence="4" id="KW-0560">Oxidoreductase</keyword>
<dbReference type="Gene3D" id="3.40.50.720">
    <property type="entry name" value="NAD(P)-binding Rossmann-like Domain"/>
    <property type="match status" value="1"/>
</dbReference>
<proteinExistence type="predicted"/>
<dbReference type="PROSITE" id="PS00059">
    <property type="entry name" value="ADH_ZINC"/>
    <property type="match status" value="1"/>
</dbReference>
<evidence type="ECO:0000259" key="5">
    <source>
        <dbReference type="Pfam" id="PF08240"/>
    </source>
</evidence>
<dbReference type="GO" id="GO:0004022">
    <property type="term" value="F:alcohol dehydrogenase (NAD+) activity"/>
    <property type="evidence" value="ECO:0007669"/>
    <property type="project" value="TreeGrafter"/>
</dbReference>
<dbReference type="KEGG" id="dfa:DFA_10780"/>
<evidence type="ECO:0000256" key="1">
    <source>
        <dbReference type="ARBA" id="ARBA00001947"/>
    </source>
</evidence>
<accession>F4QBD5</accession>
<keyword evidence="3" id="KW-0862">Zinc</keyword>
<sequence>MVMVRIKVYSCGVCHTDIMMAKGAFPGLPFPVVPGHEVAGRIDEVGEGVTCFKKGDKVGVGYFGGSCHECKQCKQNQWTTCEKVGTTGISFRGGMAEYMIAPCDAVSVIPEEISFAEAGPLMCAGVTTFNSIRSMGIRPGEKVIIQGIGGLGHLAIQVC</sequence>
<organism evidence="6 7">
    <name type="scientific">Cavenderia fasciculata</name>
    <name type="common">Slime mold</name>
    <name type="synonym">Dictyostelium fasciculatum</name>
    <dbReference type="NCBI Taxonomy" id="261658"/>
    <lineage>
        <taxon>Eukaryota</taxon>
        <taxon>Amoebozoa</taxon>
        <taxon>Evosea</taxon>
        <taxon>Eumycetozoa</taxon>
        <taxon>Dictyostelia</taxon>
        <taxon>Acytosteliales</taxon>
        <taxon>Cavenderiaceae</taxon>
        <taxon>Cavenderia</taxon>
    </lineage>
</organism>
<evidence type="ECO:0000313" key="6">
    <source>
        <dbReference type="EMBL" id="EGG14907.1"/>
    </source>
</evidence>
<dbReference type="OMA" id="CHECKQC"/>